<accession>A0A2J6SIQ2</accession>
<protein>
    <submittedName>
        <fullName evidence="2">Uncharacterized protein</fullName>
    </submittedName>
</protein>
<dbReference type="RefSeq" id="XP_024727543.1">
    <property type="nucleotide sequence ID" value="XM_024888220.1"/>
</dbReference>
<keyword evidence="3" id="KW-1185">Reference proteome</keyword>
<dbReference type="InParanoid" id="A0A2J6SIQ2"/>
<proteinExistence type="predicted"/>
<evidence type="ECO:0000313" key="2">
    <source>
        <dbReference type="EMBL" id="PMD50639.1"/>
    </source>
</evidence>
<dbReference type="AlphaFoldDB" id="A0A2J6SIQ2"/>
<dbReference type="OrthoDB" id="5271017at2759"/>
<reference evidence="2 3" key="1">
    <citation type="submission" date="2016-04" db="EMBL/GenBank/DDBJ databases">
        <title>A degradative enzymes factory behind the ericoid mycorrhizal symbiosis.</title>
        <authorList>
            <consortium name="DOE Joint Genome Institute"/>
            <person name="Martino E."/>
            <person name="Morin E."/>
            <person name="Grelet G."/>
            <person name="Kuo A."/>
            <person name="Kohler A."/>
            <person name="Daghino S."/>
            <person name="Barry K."/>
            <person name="Choi C."/>
            <person name="Cichocki N."/>
            <person name="Clum A."/>
            <person name="Copeland A."/>
            <person name="Hainaut M."/>
            <person name="Haridas S."/>
            <person name="Labutti K."/>
            <person name="Lindquist E."/>
            <person name="Lipzen A."/>
            <person name="Khouja H.-R."/>
            <person name="Murat C."/>
            <person name="Ohm R."/>
            <person name="Olson A."/>
            <person name="Spatafora J."/>
            <person name="Veneault-Fourrey C."/>
            <person name="Henrissat B."/>
            <person name="Grigoriev I."/>
            <person name="Martin F."/>
            <person name="Perotto S."/>
        </authorList>
    </citation>
    <scope>NUCLEOTIDE SEQUENCE [LARGE SCALE GENOMIC DNA]</scope>
    <source>
        <strain evidence="2 3">E</strain>
    </source>
</reference>
<organism evidence="2 3">
    <name type="scientific">Hyaloscypha bicolor E</name>
    <dbReference type="NCBI Taxonomy" id="1095630"/>
    <lineage>
        <taxon>Eukaryota</taxon>
        <taxon>Fungi</taxon>
        <taxon>Dikarya</taxon>
        <taxon>Ascomycota</taxon>
        <taxon>Pezizomycotina</taxon>
        <taxon>Leotiomycetes</taxon>
        <taxon>Helotiales</taxon>
        <taxon>Hyaloscyphaceae</taxon>
        <taxon>Hyaloscypha</taxon>
        <taxon>Hyaloscypha bicolor</taxon>
    </lineage>
</organism>
<evidence type="ECO:0000256" key="1">
    <source>
        <dbReference type="SAM" id="MobiDB-lite"/>
    </source>
</evidence>
<dbReference type="Gene3D" id="2.70.50.70">
    <property type="match status" value="1"/>
</dbReference>
<dbReference type="GeneID" id="36596296"/>
<evidence type="ECO:0000313" key="3">
    <source>
        <dbReference type="Proteomes" id="UP000235371"/>
    </source>
</evidence>
<dbReference type="EMBL" id="KZ613913">
    <property type="protein sequence ID" value="PMD50639.1"/>
    <property type="molecule type" value="Genomic_DNA"/>
</dbReference>
<name>A0A2J6SIQ2_9HELO</name>
<feature type="non-terminal residue" evidence="2">
    <location>
        <position position="133"/>
    </location>
</feature>
<sequence length="133" mass="14964">MAKTPERKSIDSWDGSGQVWFKVAFLGDKITPKLSLAPTIAKNSSFNVPESTPNGDYIVQVRALLSIRQRRLAARSFISHAPSPYNKGWNWHPWTTRIHSCCLYERRTGPHFDTKHDANKPLASRAGSSGWLS</sequence>
<dbReference type="Proteomes" id="UP000235371">
    <property type="component" value="Unassembled WGS sequence"/>
</dbReference>
<gene>
    <name evidence="2" type="ORF">K444DRAFT_710679</name>
</gene>
<feature type="region of interest" description="Disordered" evidence="1">
    <location>
        <begin position="114"/>
        <end position="133"/>
    </location>
</feature>